<dbReference type="OrthoDB" id="6256867at2759"/>
<evidence type="ECO:0000313" key="4">
    <source>
        <dbReference type="Proteomes" id="UP000699462"/>
    </source>
</evidence>
<feature type="region of interest" description="Disordered" evidence="1">
    <location>
        <begin position="764"/>
        <end position="799"/>
    </location>
</feature>
<dbReference type="EMBL" id="JTDF01011276">
    <property type="protein sequence ID" value="KAF8563620.1"/>
    <property type="molecule type" value="Genomic_DNA"/>
</dbReference>
<dbReference type="Pfam" id="PF05625">
    <property type="entry name" value="PAXNEB"/>
    <property type="match status" value="1"/>
</dbReference>
<reference evidence="3 4" key="1">
    <citation type="submission" date="2019-07" db="EMBL/GenBank/DDBJ databases">
        <title>Annotation for the trematode Paragonimus westermani.</title>
        <authorList>
            <person name="Choi Y.-J."/>
        </authorList>
    </citation>
    <scope>NUCLEOTIDE SEQUENCE [LARGE SCALE GENOMIC DNA]</scope>
    <source>
        <strain evidence="3">180907_Pwestermani</strain>
    </source>
</reference>
<dbReference type="Gene3D" id="2.130.10.10">
    <property type="entry name" value="YVTN repeat-like/Quinoprotein amine dehydrogenase"/>
    <property type="match status" value="1"/>
</dbReference>
<dbReference type="GO" id="GO:0000932">
    <property type="term" value="C:P-body"/>
    <property type="evidence" value="ECO:0007669"/>
    <property type="project" value="TreeGrafter"/>
</dbReference>
<evidence type="ECO:0000259" key="2">
    <source>
        <dbReference type="Pfam" id="PF20770"/>
    </source>
</evidence>
<dbReference type="GO" id="GO:0031251">
    <property type="term" value="C:PAN complex"/>
    <property type="evidence" value="ECO:0007669"/>
    <property type="project" value="TreeGrafter"/>
</dbReference>
<dbReference type="Gene3D" id="3.40.50.300">
    <property type="entry name" value="P-loop containing nucleotide triphosphate hydrolases"/>
    <property type="match status" value="1"/>
</dbReference>
<dbReference type="GO" id="GO:0033588">
    <property type="term" value="C:elongator holoenzyme complex"/>
    <property type="evidence" value="ECO:0007669"/>
    <property type="project" value="InterPro"/>
</dbReference>
<dbReference type="InterPro" id="IPR015943">
    <property type="entry name" value="WD40/YVTN_repeat-like_dom_sf"/>
</dbReference>
<dbReference type="PANTHER" id="PTHR15728:SF0">
    <property type="entry name" value="PAN2-PAN3 DEADENYLATION COMPLEX CATALYTIC SUBUNIT PAN2"/>
    <property type="match status" value="1"/>
</dbReference>
<proteinExistence type="predicted"/>
<gene>
    <name evidence="3" type="ORF">P879_06664</name>
</gene>
<dbReference type="InterPro" id="IPR008728">
    <property type="entry name" value="Elongator_complex_protein_4"/>
</dbReference>
<dbReference type="GO" id="GO:0000289">
    <property type="term" value="P:nuclear-transcribed mRNA poly(A) tail shortening"/>
    <property type="evidence" value="ECO:0007669"/>
    <property type="project" value="TreeGrafter"/>
</dbReference>
<dbReference type="InterPro" id="IPR027417">
    <property type="entry name" value="P-loop_NTPase"/>
</dbReference>
<comment type="caution">
    <text evidence="3">The sequence shown here is derived from an EMBL/GenBank/DDBJ whole genome shotgun (WGS) entry which is preliminary data.</text>
</comment>
<accession>A0A8T0D704</accession>
<name>A0A8T0D704_9TREM</name>
<evidence type="ECO:0000256" key="1">
    <source>
        <dbReference type="SAM" id="MobiDB-lite"/>
    </source>
</evidence>
<organism evidence="3 4">
    <name type="scientific">Paragonimus westermani</name>
    <dbReference type="NCBI Taxonomy" id="34504"/>
    <lineage>
        <taxon>Eukaryota</taxon>
        <taxon>Metazoa</taxon>
        <taxon>Spiralia</taxon>
        <taxon>Lophotrochozoa</taxon>
        <taxon>Platyhelminthes</taxon>
        <taxon>Trematoda</taxon>
        <taxon>Digenea</taxon>
        <taxon>Plagiorchiida</taxon>
        <taxon>Troglotremata</taxon>
        <taxon>Troglotrematidae</taxon>
        <taxon>Paragonimus</taxon>
    </lineage>
</organism>
<dbReference type="AlphaFoldDB" id="A0A8T0D704"/>
<dbReference type="PANTHER" id="PTHR15728">
    <property type="entry name" value="DEADENYLATION COMPLEX CATALYTIC SUBUNIT PAN2"/>
    <property type="match status" value="1"/>
</dbReference>
<dbReference type="Proteomes" id="UP000699462">
    <property type="component" value="Unassembled WGS sequence"/>
</dbReference>
<dbReference type="Pfam" id="PF20770">
    <property type="entry name" value="PAN2_N"/>
    <property type="match status" value="1"/>
</dbReference>
<feature type="domain" description="PAN2-PAN3 deadenylation complex catalytic subunit PAN2 N-terminal" evidence="2">
    <location>
        <begin position="423"/>
        <end position="623"/>
    </location>
</feature>
<dbReference type="GO" id="GO:0004535">
    <property type="term" value="F:poly(A)-specific ribonuclease activity"/>
    <property type="evidence" value="ECO:0007669"/>
    <property type="project" value="TreeGrafter"/>
</dbReference>
<protein>
    <recommendedName>
        <fullName evidence="2">PAN2-PAN3 deadenylation complex catalytic subunit PAN2 N-terminal domain-containing protein</fullName>
    </recommendedName>
</protein>
<dbReference type="InterPro" id="IPR036322">
    <property type="entry name" value="WD40_repeat_dom_sf"/>
</dbReference>
<evidence type="ECO:0000313" key="3">
    <source>
        <dbReference type="EMBL" id="KAF8563620.1"/>
    </source>
</evidence>
<dbReference type="InterPro" id="IPR050785">
    <property type="entry name" value="PAN2-PAN3_catalytic_subunit"/>
</dbReference>
<dbReference type="InterPro" id="IPR048841">
    <property type="entry name" value="PAN2_N"/>
</dbReference>
<keyword evidence="4" id="KW-1185">Reference proteome</keyword>
<sequence length="865" mass="95172">MQPIFFQQTNPSSLSLGHYFDLSKLMDTDARIKERDILVTHFAPQPASSLQKNFSDVIKTIHTFCLEKKAPVDNIRRIVLHSLFSPCWGFVSNVKKFDRLALKCFISLRLMLQNTLSVALITLPRSEPGLTSRLRHYADYVFSLKGFDGIESRNPLYEEYDGLMTAIQLPWLGSNLEPTARPATLEWAFKLKRRQLPCELCNMAFLTGDHASGSDLSYMPSAAQSGESHAVYGPQMPSTDVYQTGGYWLTGTQMMNCVFSPTDHVADVAFDPLEELVWCISRLPVQISTPELNSVSVVLRTAYWRSGSANHNWIRVGQLTAFYSISLERYITTTIPLLPTNDTGTVGQFGELKQVYPSPRSAEHSVYVLASNALHAFTKFGHPFACVVDKLMVDLECLAVTGPTGATPGTGLGSTLWGGGSEADYSRLFVGGLQPTLLELDAQERWGEIIRATEVGLDGCVVLRSFSSGLCAGTTNGKVMVVDPRLQRGIVRELEAHTGEISDITVVPHGYTLVTCGWSRVADGGLRVDRLLKVYDLRSGRAQVPLSTSLDPCFTRFFPGCTDRLLAASQGGAFQLIQWGNRPFSPDDLGRLWPSYDRLVALDISQNGNCVVFGTETGHLQLYVRDMNMCQFNTAPKPTEFASPLAEGLWPTNSLNATPASAYPFMCMEDPASSVYGANLVSLTKTAAEAVELQLLAASLHQPAATAAIGNSRGSVEAFELVERRKVEAANEVALVAYKPVEYDDYRFSLASIPFAVNPPASSIVGEGDSSELRNSLSQSDKRDQLTTSDWPDDLCQPYPRPMLPVSPDLIVGANRKRTARKPPHWGPVWYPYSDDPSDVINREEDTRLGRFVPACPEDNVVTTG</sequence>
<dbReference type="GO" id="GO:0002098">
    <property type="term" value="P:tRNA wobble uridine modification"/>
    <property type="evidence" value="ECO:0007669"/>
    <property type="project" value="InterPro"/>
</dbReference>
<dbReference type="SUPFAM" id="SSF50978">
    <property type="entry name" value="WD40 repeat-like"/>
    <property type="match status" value="1"/>
</dbReference>